<keyword evidence="3 11" id="KW-0547">Nucleotide-binding</keyword>
<protein>
    <recommendedName>
        <fullName evidence="1">RNA helicase</fullName>
        <ecNumber evidence="1">3.6.4.13</ecNumber>
    </recommendedName>
</protein>
<dbReference type="GO" id="GO:0003724">
    <property type="term" value="F:RNA helicase activity"/>
    <property type="evidence" value="ECO:0007669"/>
    <property type="project" value="UniProtKB-EC"/>
</dbReference>
<reference evidence="16" key="1">
    <citation type="submission" date="2020-10" db="EMBL/GenBank/DDBJ databases">
        <authorList>
            <person name="Castelo-Branco R."/>
            <person name="Eusebio N."/>
            <person name="Adriana R."/>
            <person name="Vieira A."/>
            <person name="Brugerolle De Fraissinette N."/>
            <person name="Rezende De Castro R."/>
            <person name="Schneider M.P."/>
            <person name="Vasconcelos V."/>
            <person name="Leao P.N."/>
        </authorList>
    </citation>
    <scope>NUCLEOTIDE SEQUENCE</scope>
    <source>
        <strain evidence="16">LEGE 11480</strain>
    </source>
</reference>
<dbReference type="GO" id="GO:0003723">
    <property type="term" value="F:RNA binding"/>
    <property type="evidence" value="ECO:0007669"/>
    <property type="project" value="UniProtKB-ARBA"/>
</dbReference>
<dbReference type="Pfam" id="PF00271">
    <property type="entry name" value="Helicase_C"/>
    <property type="match status" value="1"/>
</dbReference>
<evidence type="ECO:0000259" key="14">
    <source>
        <dbReference type="PROSITE" id="PS51194"/>
    </source>
</evidence>
<dbReference type="SMART" id="SM00490">
    <property type="entry name" value="HELICc"/>
    <property type="match status" value="1"/>
</dbReference>
<dbReference type="EMBL" id="JADEXQ010000003">
    <property type="protein sequence ID" value="MBE9028404.1"/>
    <property type="molecule type" value="Genomic_DNA"/>
</dbReference>
<dbReference type="InterPro" id="IPR027417">
    <property type="entry name" value="P-loop_NTPase"/>
</dbReference>
<dbReference type="InterPro" id="IPR011545">
    <property type="entry name" value="DEAD/DEAH_box_helicase_dom"/>
</dbReference>
<feature type="short sequence motif" description="Q motif" evidence="10">
    <location>
        <begin position="17"/>
        <end position="45"/>
    </location>
</feature>
<feature type="compositionally biased region" description="Gly residues" evidence="12">
    <location>
        <begin position="479"/>
        <end position="497"/>
    </location>
</feature>
<keyword evidence="6 11" id="KW-0067">ATP-binding</keyword>
<dbReference type="PANTHER" id="PTHR47959">
    <property type="entry name" value="ATP-DEPENDENT RNA HELICASE RHLE-RELATED"/>
    <property type="match status" value="1"/>
</dbReference>
<evidence type="ECO:0000256" key="10">
    <source>
        <dbReference type="PROSITE-ProRule" id="PRU00552"/>
    </source>
</evidence>
<dbReference type="InterPro" id="IPR014014">
    <property type="entry name" value="RNA_helicase_DEAD_Q_motif"/>
</dbReference>
<keyword evidence="2" id="KW-0963">Cytoplasm</keyword>
<dbReference type="Proteomes" id="UP000625316">
    <property type="component" value="Unassembled WGS sequence"/>
</dbReference>
<evidence type="ECO:0000256" key="1">
    <source>
        <dbReference type="ARBA" id="ARBA00012552"/>
    </source>
</evidence>
<evidence type="ECO:0000256" key="12">
    <source>
        <dbReference type="SAM" id="MobiDB-lite"/>
    </source>
</evidence>
<comment type="catalytic activity">
    <reaction evidence="9">
        <text>ATP + H2O = ADP + phosphate + H(+)</text>
        <dbReference type="Rhea" id="RHEA:13065"/>
        <dbReference type="ChEBI" id="CHEBI:15377"/>
        <dbReference type="ChEBI" id="CHEBI:15378"/>
        <dbReference type="ChEBI" id="CHEBI:30616"/>
        <dbReference type="ChEBI" id="CHEBI:43474"/>
        <dbReference type="ChEBI" id="CHEBI:456216"/>
        <dbReference type="EC" id="3.6.4.13"/>
    </reaction>
</comment>
<gene>
    <name evidence="16" type="ORF">IQ266_01375</name>
</gene>
<evidence type="ECO:0000256" key="2">
    <source>
        <dbReference type="ARBA" id="ARBA00022490"/>
    </source>
</evidence>
<dbReference type="GO" id="GO:0005524">
    <property type="term" value="F:ATP binding"/>
    <property type="evidence" value="ECO:0007669"/>
    <property type="project" value="UniProtKB-KW"/>
</dbReference>
<dbReference type="InterPro" id="IPR014001">
    <property type="entry name" value="Helicase_ATP-bd"/>
</dbReference>
<dbReference type="GO" id="GO:0005829">
    <property type="term" value="C:cytosol"/>
    <property type="evidence" value="ECO:0007669"/>
    <property type="project" value="TreeGrafter"/>
</dbReference>
<evidence type="ECO:0000313" key="17">
    <source>
        <dbReference type="Proteomes" id="UP000625316"/>
    </source>
</evidence>
<dbReference type="PROSITE" id="PS51195">
    <property type="entry name" value="Q_MOTIF"/>
    <property type="match status" value="1"/>
</dbReference>
<dbReference type="CDD" id="cd00268">
    <property type="entry name" value="DEADc"/>
    <property type="match status" value="1"/>
</dbReference>
<dbReference type="FunFam" id="3.40.50.300:FF:000108">
    <property type="entry name" value="ATP-dependent RNA helicase RhlE"/>
    <property type="match status" value="1"/>
</dbReference>
<evidence type="ECO:0000256" key="11">
    <source>
        <dbReference type="RuleBase" id="RU000492"/>
    </source>
</evidence>
<evidence type="ECO:0000256" key="6">
    <source>
        <dbReference type="ARBA" id="ARBA00022840"/>
    </source>
</evidence>
<dbReference type="Pfam" id="PF25399">
    <property type="entry name" value="DeaD_dimer"/>
    <property type="match status" value="1"/>
</dbReference>
<feature type="domain" description="DEAD-box RNA helicase Q" evidence="15">
    <location>
        <begin position="17"/>
        <end position="45"/>
    </location>
</feature>
<dbReference type="InterPro" id="IPR050079">
    <property type="entry name" value="DEAD_box_RNA_helicase"/>
</dbReference>
<feature type="domain" description="Helicase ATP-binding" evidence="13">
    <location>
        <begin position="48"/>
        <end position="218"/>
    </location>
</feature>
<evidence type="ECO:0000313" key="16">
    <source>
        <dbReference type="EMBL" id="MBE9028404.1"/>
    </source>
</evidence>
<dbReference type="InterPro" id="IPR044742">
    <property type="entry name" value="DEAD/DEAH_RhlB"/>
</dbReference>
<keyword evidence="5 11" id="KW-0347">Helicase</keyword>
<dbReference type="Pfam" id="PF00270">
    <property type="entry name" value="DEAD"/>
    <property type="match status" value="1"/>
</dbReference>
<dbReference type="EC" id="3.6.4.13" evidence="1"/>
<dbReference type="Gene3D" id="3.40.50.300">
    <property type="entry name" value="P-loop containing nucleotide triphosphate hydrolases"/>
    <property type="match status" value="2"/>
</dbReference>
<feature type="domain" description="Helicase C-terminal" evidence="14">
    <location>
        <begin position="245"/>
        <end position="390"/>
    </location>
</feature>
<dbReference type="InterPro" id="IPR001650">
    <property type="entry name" value="Helicase_C-like"/>
</dbReference>
<proteinExistence type="inferred from homology"/>
<evidence type="ECO:0000256" key="5">
    <source>
        <dbReference type="ARBA" id="ARBA00022806"/>
    </source>
</evidence>
<feature type="compositionally biased region" description="Basic and acidic residues" evidence="12">
    <location>
        <begin position="460"/>
        <end position="478"/>
    </location>
</feature>
<sequence>MTVETKTDNTATEQEEIKFADLGLSEARLQHLESQGFINPTPIQAQAIPQLLSGRDVVGLAQTGTGKTAAFSLPMLEKIDSSQNHVQAMILTPTRELAVQVCSAMKNFNTDRRLRILPIYGGQSIDLQISRLRRGVHIAVGTPGRVIDLLNRGELKIDQIDWFVLDEADEMLNMGFIQDVEKILSRAPEERQTAFFSATMDPSIRKLISRFLNDPVNVAIKQQKASPSRIRQLAYMVPRGWNKMRCLQPILELEEPDSAIIFVRTRRSAAELTSELQGAGYSVDEYHGDLSQGQRERLLQRFKNHQVKWIVATDIAARGIHVDDLSHVINFELPDSPDSYVHRVGRTGRAGKEGTAISIVHPLDRRKLRDVENHINQKLEVLKMPTRAELEAQQISKLKTQLTAALAGERMASFLPIVAQLEEEGYESHAVAAAALQVFYDKTRPSWTNEYVEPTEDELNDRGGYRRDGYRGRRDGYRGRGGGGGGYRGGGGGYRGGGSDRPRRSGPTPRPVKRK</sequence>
<keyword evidence="17" id="KW-1185">Reference proteome</keyword>
<evidence type="ECO:0000259" key="13">
    <source>
        <dbReference type="PROSITE" id="PS51192"/>
    </source>
</evidence>
<dbReference type="GO" id="GO:0016787">
    <property type="term" value="F:hydrolase activity"/>
    <property type="evidence" value="ECO:0007669"/>
    <property type="project" value="UniProtKB-KW"/>
</dbReference>
<dbReference type="InterPro" id="IPR000629">
    <property type="entry name" value="RNA-helicase_DEAD-box_CS"/>
</dbReference>
<dbReference type="PROSITE" id="PS51194">
    <property type="entry name" value="HELICASE_CTER"/>
    <property type="match status" value="1"/>
</dbReference>
<dbReference type="PANTHER" id="PTHR47959:SF13">
    <property type="entry name" value="ATP-DEPENDENT RNA HELICASE RHLE"/>
    <property type="match status" value="1"/>
</dbReference>
<name>A0A928VM73_9CYAN</name>
<organism evidence="16 17">
    <name type="scientific">Romeriopsis navalis LEGE 11480</name>
    <dbReference type="NCBI Taxonomy" id="2777977"/>
    <lineage>
        <taxon>Bacteria</taxon>
        <taxon>Bacillati</taxon>
        <taxon>Cyanobacteriota</taxon>
        <taxon>Cyanophyceae</taxon>
        <taxon>Leptolyngbyales</taxon>
        <taxon>Leptolyngbyaceae</taxon>
        <taxon>Romeriopsis</taxon>
        <taxon>Romeriopsis navalis</taxon>
    </lineage>
</organism>
<dbReference type="SMART" id="SM00487">
    <property type="entry name" value="DEXDc"/>
    <property type="match status" value="1"/>
</dbReference>
<comment type="similarity">
    <text evidence="8 11">Belongs to the DEAD box helicase family.</text>
</comment>
<keyword evidence="7" id="KW-0346">Stress response</keyword>
<comment type="caution">
    <text evidence="16">The sequence shown here is derived from an EMBL/GenBank/DDBJ whole genome shotgun (WGS) entry which is preliminary data.</text>
</comment>
<keyword evidence="4 11" id="KW-0378">Hydrolase</keyword>
<dbReference type="PROSITE" id="PS51192">
    <property type="entry name" value="HELICASE_ATP_BIND_1"/>
    <property type="match status" value="1"/>
</dbReference>
<dbReference type="AlphaFoldDB" id="A0A928VM73"/>
<evidence type="ECO:0000256" key="7">
    <source>
        <dbReference type="ARBA" id="ARBA00023016"/>
    </source>
</evidence>
<evidence type="ECO:0000259" key="15">
    <source>
        <dbReference type="PROSITE" id="PS51195"/>
    </source>
</evidence>
<dbReference type="InterPro" id="IPR057325">
    <property type="entry name" value="DeaD_dimer"/>
</dbReference>
<evidence type="ECO:0000256" key="8">
    <source>
        <dbReference type="ARBA" id="ARBA00038437"/>
    </source>
</evidence>
<feature type="region of interest" description="Disordered" evidence="12">
    <location>
        <begin position="451"/>
        <end position="515"/>
    </location>
</feature>
<accession>A0A928VM73</accession>
<dbReference type="PROSITE" id="PS00039">
    <property type="entry name" value="DEAD_ATP_HELICASE"/>
    <property type="match status" value="1"/>
</dbReference>
<evidence type="ECO:0000256" key="9">
    <source>
        <dbReference type="ARBA" id="ARBA00047984"/>
    </source>
</evidence>
<evidence type="ECO:0000256" key="3">
    <source>
        <dbReference type="ARBA" id="ARBA00022741"/>
    </source>
</evidence>
<dbReference type="CDD" id="cd18787">
    <property type="entry name" value="SF2_C_DEAD"/>
    <property type="match status" value="1"/>
</dbReference>
<dbReference type="SUPFAM" id="SSF52540">
    <property type="entry name" value="P-loop containing nucleoside triphosphate hydrolases"/>
    <property type="match status" value="1"/>
</dbReference>
<evidence type="ECO:0000256" key="4">
    <source>
        <dbReference type="ARBA" id="ARBA00022801"/>
    </source>
</evidence>
<dbReference type="RefSeq" id="WP_264323226.1">
    <property type="nucleotide sequence ID" value="NZ_JADEXQ010000003.1"/>
</dbReference>